<dbReference type="OrthoDB" id="9776281at2"/>
<comment type="catalytic activity">
    <reaction evidence="8">
        <text>L-tyrosyl-[protein] + UTP = O-(5'-uridylyl)-L-tyrosyl-[protein] + diphosphate</text>
        <dbReference type="Rhea" id="RHEA:83887"/>
        <dbReference type="Rhea" id="RHEA-COMP:10136"/>
        <dbReference type="Rhea" id="RHEA-COMP:20238"/>
        <dbReference type="ChEBI" id="CHEBI:33019"/>
        <dbReference type="ChEBI" id="CHEBI:46398"/>
        <dbReference type="ChEBI" id="CHEBI:46858"/>
        <dbReference type="ChEBI" id="CHEBI:90602"/>
    </reaction>
</comment>
<keyword evidence="5 8" id="KW-0547">Nucleotide-binding</keyword>
<dbReference type="NCBIfam" id="NF000658">
    <property type="entry name" value="PRK00029.1"/>
    <property type="match status" value="1"/>
</dbReference>
<keyword evidence="8" id="KW-0464">Manganese</keyword>
<feature type="binding site" evidence="8">
    <location>
        <position position="149"/>
    </location>
    <ligand>
        <name>ATP</name>
        <dbReference type="ChEBI" id="CHEBI:30616"/>
    </ligand>
</feature>
<dbReference type="AlphaFoldDB" id="A0A1Y0ENB0"/>
<feature type="active site" description="Proton acceptor" evidence="8">
    <location>
        <position position="281"/>
    </location>
</feature>
<dbReference type="RefSeq" id="WP_087280435.1">
    <property type="nucleotide sequence ID" value="NZ_CP021455.1"/>
</dbReference>
<evidence type="ECO:0000256" key="2">
    <source>
        <dbReference type="ARBA" id="ARBA00022679"/>
    </source>
</evidence>
<keyword evidence="7 8" id="KW-0460">Magnesium</keyword>
<comment type="catalytic activity">
    <reaction evidence="8">
        <text>L-seryl-[protein] + UTP = O-(5'-uridylyl)-L-seryl-[protein] + diphosphate</text>
        <dbReference type="Rhea" id="RHEA:64604"/>
        <dbReference type="Rhea" id="RHEA-COMP:9863"/>
        <dbReference type="Rhea" id="RHEA-COMP:16635"/>
        <dbReference type="ChEBI" id="CHEBI:29999"/>
        <dbReference type="ChEBI" id="CHEBI:33019"/>
        <dbReference type="ChEBI" id="CHEBI:46398"/>
        <dbReference type="ChEBI" id="CHEBI:156051"/>
    </reaction>
</comment>
<feature type="binding site" evidence="8">
    <location>
        <position position="291"/>
    </location>
    <ligand>
        <name>Mg(2+)</name>
        <dbReference type="ChEBI" id="CHEBI:18420"/>
    </ligand>
</feature>
<comment type="catalytic activity">
    <reaction evidence="8">
        <text>L-seryl-[protein] + ATP = 3-O-(5'-adenylyl)-L-seryl-[protein] + diphosphate</text>
        <dbReference type="Rhea" id="RHEA:58120"/>
        <dbReference type="Rhea" id="RHEA-COMP:9863"/>
        <dbReference type="Rhea" id="RHEA-COMP:15073"/>
        <dbReference type="ChEBI" id="CHEBI:29999"/>
        <dbReference type="ChEBI" id="CHEBI:30616"/>
        <dbReference type="ChEBI" id="CHEBI:33019"/>
        <dbReference type="ChEBI" id="CHEBI:142516"/>
        <dbReference type="EC" id="2.7.7.108"/>
    </reaction>
</comment>
<dbReference type="EC" id="2.7.7.-" evidence="8"/>
<comment type="similarity">
    <text evidence="1 8">Belongs to the SELO family.</text>
</comment>
<feature type="binding site" evidence="8">
    <location>
        <position position="200"/>
    </location>
    <ligand>
        <name>ATP</name>
        <dbReference type="ChEBI" id="CHEBI:30616"/>
    </ligand>
</feature>
<reference evidence="9 10" key="1">
    <citation type="submission" date="2017-05" db="EMBL/GenBank/DDBJ databases">
        <authorList>
            <person name="Song R."/>
            <person name="Chenine A.L."/>
            <person name="Ruprecht R.M."/>
        </authorList>
    </citation>
    <scope>NUCLEOTIDE SEQUENCE [LARGE SCALE GENOMIC DNA]</scope>
    <source>
        <strain evidence="9 10">DSM 26136</strain>
    </source>
</reference>
<feature type="binding site" evidence="8">
    <location>
        <position position="116"/>
    </location>
    <ligand>
        <name>ATP</name>
        <dbReference type="ChEBI" id="CHEBI:30616"/>
    </ligand>
</feature>
<dbReference type="Pfam" id="PF02696">
    <property type="entry name" value="SelO"/>
    <property type="match status" value="1"/>
</dbReference>
<feature type="binding site" evidence="8">
    <location>
        <position position="114"/>
    </location>
    <ligand>
        <name>ATP</name>
        <dbReference type="ChEBI" id="CHEBI:30616"/>
    </ligand>
</feature>
<comment type="catalytic activity">
    <reaction evidence="8">
        <text>L-threonyl-[protein] + ATP = 3-O-(5'-adenylyl)-L-threonyl-[protein] + diphosphate</text>
        <dbReference type="Rhea" id="RHEA:54292"/>
        <dbReference type="Rhea" id="RHEA-COMP:11060"/>
        <dbReference type="Rhea" id="RHEA-COMP:13847"/>
        <dbReference type="ChEBI" id="CHEBI:30013"/>
        <dbReference type="ChEBI" id="CHEBI:30616"/>
        <dbReference type="ChEBI" id="CHEBI:33019"/>
        <dbReference type="ChEBI" id="CHEBI:138113"/>
        <dbReference type="EC" id="2.7.7.108"/>
    </reaction>
</comment>
<dbReference type="InterPro" id="IPR003846">
    <property type="entry name" value="SelO"/>
</dbReference>
<feature type="binding site" evidence="8">
    <location>
        <position position="150"/>
    </location>
    <ligand>
        <name>ATP</name>
        <dbReference type="ChEBI" id="CHEBI:30616"/>
    </ligand>
</feature>
<proteinExistence type="inferred from homology"/>
<dbReference type="PANTHER" id="PTHR32057">
    <property type="entry name" value="PROTEIN ADENYLYLTRANSFERASE SELO, MITOCHONDRIAL"/>
    <property type="match status" value="1"/>
</dbReference>
<gene>
    <name evidence="8" type="primary">ydiU</name>
    <name evidence="8" type="synonym">selO</name>
    <name evidence="9" type="ORF">CCO03_09680</name>
</gene>
<evidence type="ECO:0000256" key="7">
    <source>
        <dbReference type="ARBA" id="ARBA00022842"/>
    </source>
</evidence>
<protein>
    <recommendedName>
        <fullName evidence="8">Protein nucleotidyltransferase YdiU</fullName>
        <ecNumber evidence="8">2.7.7.-</ecNumber>
    </recommendedName>
    <alternativeName>
        <fullName evidence="8">Protein adenylyltransferase YdiU</fullName>
        <ecNumber evidence="8">2.7.7.108</ecNumber>
    </alternativeName>
    <alternativeName>
        <fullName evidence="8">Protein uridylyltransferase YdiU</fullName>
        <ecNumber evidence="8">2.7.7.-</ecNumber>
    </alternativeName>
</protein>
<dbReference type="Proteomes" id="UP000196138">
    <property type="component" value="Chromosome"/>
</dbReference>
<feature type="binding site" evidence="8">
    <location>
        <position position="137"/>
    </location>
    <ligand>
        <name>ATP</name>
        <dbReference type="ChEBI" id="CHEBI:30616"/>
    </ligand>
</feature>
<evidence type="ECO:0000256" key="8">
    <source>
        <dbReference type="HAMAP-Rule" id="MF_00692"/>
    </source>
</evidence>
<dbReference type="KEGG" id="cser:CCO03_09680"/>
<dbReference type="PANTHER" id="PTHR32057:SF14">
    <property type="entry name" value="PROTEIN ADENYLYLTRANSFERASE SELO, MITOCHONDRIAL"/>
    <property type="match status" value="1"/>
</dbReference>
<feature type="binding site" evidence="8">
    <location>
        <position position="291"/>
    </location>
    <ligand>
        <name>ATP</name>
        <dbReference type="ChEBI" id="CHEBI:30616"/>
    </ligand>
</feature>
<dbReference type="GO" id="GO:0030145">
    <property type="term" value="F:manganese ion binding"/>
    <property type="evidence" value="ECO:0007669"/>
    <property type="project" value="UniProtKB-UniRule"/>
</dbReference>
<dbReference type="HAMAP" id="MF_00692">
    <property type="entry name" value="SelO"/>
    <property type="match status" value="1"/>
</dbReference>
<comment type="cofactor">
    <cofactor evidence="8">
        <name>Mg(2+)</name>
        <dbReference type="ChEBI" id="CHEBI:18420"/>
    </cofactor>
    <cofactor evidence="8">
        <name>Mn(2+)</name>
        <dbReference type="ChEBI" id="CHEBI:29035"/>
    </cofactor>
</comment>
<name>A0A1Y0ENB0_9BURK</name>
<evidence type="ECO:0000256" key="6">
    <source>
        <dbReference type="ARBA" id="ARBA00022840"/>
    </source>
</evidence>
<dbReference type="GO" id="GO:0070733">
    <property type="term" value="F:AMPylase activity"/>
    <property type="evidence" value="ECO:0007669"/>
    <property type="project" value="UniProtKB-EC"/>
</dbReference>
<evidence type="ECO:0000313" key="9">
    <source>
        <dbReference type="EMBL" id="ARU04918.1"/>
    </source>
</evidence>
<feature type="binding site" evidence="8">
    <location>
        <position position="207"/>
    </location>
    <ligand>
        <name>ATP</name>
        <dbReference type="ChEBI" id="CHEBI:30616"/>
    </ligand>
</feature>
<dbReference type="EMBL" id="CP021455">
    <property type="protein sequence ID" value="ARU04918.1"/>
    <property type="molecule type" value="Genomic_DNA"/>
</dbReference>
<feature type="binding site" evidence="8">
    <location>
        <position position="117"/>
    </location>
    <ligand>
        <name>ATP</name>
        <dbReference type="ChEBI" id="CHEBI:30616"/>
    </ligand>
</feature>
<dbReference type="EC" id="2.7.7.108" evidence="8"/>
<keyword evidence="3 8" id="KW-0548">Nucleotidyltransferase</keyword>
<evidence type="ECO:0000256" key="1">
    <source>
        <dbReference type="ARBA" id="ARBA00009747"/>
    </source>
</evidence>
<keyword evidence="2 8" id="KW-0808">Transferase</keyword>
<comment type="function">
    <text evidence="8">Nucleotidyltransferase involved in the post-translational modification of proteins. It can catalyze the addition of adenosine monophosphate (AMP) or uridine monophosphate (UMP) to a protein, resulting in modifications known as AMPylation and UMPylation.</text>
</comment>
<comment type="catalytic activity">
    <reaction evidence="8">
        <text>L-tyrosyl-[protein] + ATP = O-(5'-adenylyl)-L-tyrosyl-[protein] + diphosphate</text>
        <dbReference type="Rhea" id="RHEA:54288"/>
        <dbReference type="Rhea" id="RHEA-COMP:10136"/>
        <dbReference type="Rhea" id="RHEA-COMP:13846"/>
        <dbReference type="ChEBI" id="CHEBI:30616"/>
        <dbReference type="ChEBI" id="CHEBI:33019"/>
        <dbReference type="ChEBI" id="CHEBI:46858"/>
        <dbReference type="ChEBI" id="CHEBI:83624"/>
        <dbReference type="EC" id="2.7.7.108"/>
    </reaction>
</comment>
<evidence type="ECO:0000256" key="5">
    <source>
        <dbReference type="ARBA" id="ARBA00022741"/>
    </source>
</evidence>
<accession>A0A1Y0ENB0</accession>
<evidence type="ECO:0000313" key="10">
    <source>
        <dbReference type="Proteomes" id="UP000196138"/>
    </source>
</evidence>
<evidence type="ECO:0000256" key="4">
    <source>
        <dbReference type="ARBA" id="ARBA00022723"/>
    </source>
</evidence>
<feature type="binding site" evidence="8">
    <location>
        <position position="282"/>
    </location>
    <ligand>
        <name>Mg(2+)</name>
        <dbReference type="ChEBI" id="CHEBI:18420"/>
    </ligand>
</feature>
<dbReference type="GO" id="GO:0000287">
    <property type="term" value="F:magnesium ion binding"/>
    <property type="evidence" value="ECO:0007669"/>
    <property type="project" value="UniProtKB-UniRule"/>
</dbReference>
<keyword evidence="4 8" id="KW-0479">Metal-binding</keyword>
<evidence type="ECO:0000256" key="3">
    <source>
        <dbReference type="ARBA" id="ARBA00022695"/>
    </source>
</evidence>
<organism evidence="9 10">
    <name type="scientific">Comamonas serinivorans</name>
    <dbReference type="NCBI Taxonomy" id="1082851"/>
    <lineage>
        <taxon>Bacteria</taxon>
        <taxon>Pseudomonadati</taxon>
        <taxon>Pseudomonadota</taxon>
        <taxon>Betaproteobacteria</taxon>
        <taxon>Burkholderiales</taxon>
        <taxon>Comamonadaceae</taxon>
        <taxon>Comamonas</taxon>
    </lineage>
</organism>
<comment type="catalytic activity">
    <reaction evidence="8">
        <text>L-histidyl-[protein] + UTP = N(tele)-(5'-uridylyl)-L-histidyl-[protein] + diphosphate</text>
        <dbReference type="Rhea" id="RHEA:83891"/>
        <dbReference type="Rhea" id="RHEA-COMP:9745"/>
        <dbReference type="Rhea" id="RHEA-COMP:20239"/>
        <dbReference type="ChEBI" id="CHEBI:29979"/>
        <dbReference type="ChEBI" id="CHEBI:33019"/>
        <dbReference type="ChEBI" id="CHEBI:46398"/>
        <dbReference type="ChEBI" id="CHEBI:233474"/>
    </reaction>
</comment>
<keyword evidence="10" id="KW-1185">Reference proteome</keyword>
<keyword evidence="6 8" id="KW-0067">ATP-binding</keyword>
<sequence>MPDPLLSSPQALAQLLQLAGGQARPLPHAFRDLSPAFGTRLPTAGLPAPHWVAGSDAMARELGLGEHWRALQDAPGLLDVLAGNQPEVASSIGPLSWSSVYSGHQFGVWAGQLGDGRAHSLGCVQDRHGQWQELQLKGAGRTPYSRMGDGRAVLRSSIREFLASEAMAALGVPTTRALALVGSDLPVAREEMETAAIVTRVAPSFIRFGHVEHFAARRDTHHLRLLTEFVVDEFMPACRDQAHAHDGKLAAALLAEVTQRTARLFAQFQALGFCHGVLNTDNMSILGLAMDYGPFQFMDGFDPGHICNHSDHAGRYSYNNQPSVAYWNLFCLAQALMPLIEDEQLVLRAVEPFQQAFSQALAGQMAAKLGVQPGNPDEPGDGDLAQGLLPILAAARADWPLFWRRLSHAVARGFDAAADGAPPTQQDPADLFTQPEHRRAFEGWLQDYRARLARQDAAAAGMTMLATNPEYVLRNHLCEHAITQAKAGDFSDVQRLLALVQAPFSPVPGAEDASDAAPAWAANICISCSS</sequence>
<dbReference type="GO" id="GO:0005524">
    <property type="term" value="F:ATP binding"/>
    <property type="evidence" value="ECO:0007669"/>
    <property type="project" value="UniProtKB-UniRule"/>
</dbReference>